<gene>
    <name evidence="1" type="ORF">RALSY_40832</name>
</gene>
<evidence type="ECO:0000313" key="1">
    <source>
        <dbReference type="EMBL" id="CCA86602.1"/>
    </source>
</evidence>
<organism evidence="1">
    <name type="scientific">Ralstonia syzygii R24</name>
    <dbReference type="NCBI Taxonomy" id="907261"/>
    <lineage>
        <taxon>Bacteria</taxon>
        <taxon>Pseudomonadati</taxon>
        <taxon>Pseudomonadota</taxon>
        <taxon>Betaproteobacteria</taxon>
        <taxon>Burkholderiales</taxon>
        <taxon>Burkholderiaceae</taxon>
        <taxon>Ralstonia</taxon>
        <taxon>Ralstonia solanacearum species complex</taxon>
    </lineage>
</organism>
<sequence>MRDVFEPKREPALSIYNAFQAEATKRHGRSVEEWIAAERDAVFRESVHQAQKLELRVPSMEDVMRAERYAVGSVDYGAKWAYGVVRAMNMPEQQRTSTGFAPVSPDTVADVGHALVVGQDVALQAQQARMVAGLARSRAGI</sequence>
<accession>G3A7W6</accession>
<protein>
    <submittedName>
        <fullName evidence="1">Uncharacterized protein</fullName>
    </submittedName>
</protein>
<name>G3A7W6_9RALS</name>
<dbReference type="AlphaFoldDB" id="G3A7W6"/>
<proteinExistence type="predicted"/>
<dbReference type="EMBL" id="FR854089">
    <property type="protein sequence ID" value="CCA86602.1"/>
    <property type="molecule type" value="Genomic_DNA"/>
</dbReference>
<reference evidence="1" key="2">
    <citation type="submission" date="2011-04" db="EMBL/GenBank/DDBJ databases">
        <authorList>
            <person name="Genoscope - CEA"/>
        </authorList>
    </citation>
    <scope>NUCLEOTIDE SEQUENCE</scope>
    <source>
        <strain evidence="1">R24</strain>
    </source>
</reference>
<reference evidence="1" key="1">
    <citation type="journal article" date="2011" name="PLoS ONE">
        <title>Ralstonia syzygii, the Blood Disease Bacterium and some Asian R. solanacearum strains form a single genomic species despite divergent lifestyles.</title>
        <authorList>
            <person name="Remenant B."/>
            <person name="de Cambiaire J.C."/>
            <person name="Cellier G."/>
            <person name="Jacobs J.M."/>
            <person name="Mangenot S."/>
            <person name="Barbe V."/>
            <person name="Lajus A."/>
            <person name="Vallenet D."/>
            <person name="Medigue C."/>
            <person name="Fegan M."/>
            <person name="Allen C."/>
            <person name="Prior P."/>
        </authorList>
    </citation>
    <scope>NUCLEOTIDE SEQUENCE</scope>
    <source>
        <strain evidence="1">R24</strain>
    </source>
</reference>
<dbReference type="RefSeq" id="WP_307844749.1">
    <property type="nucleotide sequence ID" value="NZ_CP115944.1"/>
</dbReference>